<dbReference type="InterPro" id="IPR011701">
    <property type="entry name" value="MFS"/>
</dbReference>
<dbReference type="SUPFAM" id="SSF103473">
    <property type="entry name" value="MFS general substrate transporter"/>
    <property type="match status" value="1"/>
</dbReference>
<feature type="domain" description="Major facilitator superfamily (MFS) profile" evidence="7">
    <location>
        <begin position="4"/>
        <end position="394"/>
    </location>
</feature>
<feature type="transmembrane region" description="Helical" evidence="6">
    <location>
        <begin position="223"/>
        <end position="243"/>
    </location>
</feature>
<gene>
    <name evidence="8" type="ORF">RT723_16905</name>
</gene>
<evidence type="ECO:0000313" key="9">
    <source>
        <dbReference type="Proteomes" id="UP001257914"/>
    </source>
</evidence>
<feature type="transmembrane region" description="Helical" evidence="6">
    <location>
        <begin position="335"/>
        <end position="357"/>
    </location>
</feature>
<dbReference type="InterPro" id="IPR020846">
    <property type="entry name" value="MFS_dom"/>
</dbReference>
<dbReference type="Proteomes" id="UP001257914">
    <property type="component" value="Unassembled WGS sequence"/>
</dbReference>
<evidence type="ECO:0000256" key="4">
    <source>
        <dbReference type="ARBA" id="ARBA00022989"/>
    </source>
</evidence>
<dbReference type="EMBL" id="JAWCUA010000010">
    <property type="protein sequence ID" value="MDU0114636.1"/>
    <property type="molecule type" value="Genomic_DNA"/>
</dbReference>
<keyword evidence="3 6" id="KW-0812">Transmembrane</keyword>
<accession>A0ABU3R4M5</accession>
<keyword evidence="4 6" id="KW-1133">Transmembrane helix</keyword>
<dbReference type="RefSeq" id="WP_315948310.1">
    <property type="nucleotide sequence ID" value="NZ_JAWCUA010000010.1"/>
</dbReference>
<dbReference type="PANTHER" id="PTHR43124">
    <property type="entry name" value="PURINE EFFLUX PUMP PBUE"/>
    <property type="match status" value="1"/>
</dbReference>
<keyword evidence="9" id="KW-1185">Reference proteome</keyword>
<evidence type="ECO:0000256" key="3">
    <source>
        <dbReference type="ARBA" id="ARBA00022692"/>
    </source>
</evidence>
<feature type="transmembrane region" description="Helical" evidence="6">
    <location>
        <begin position="249"/>
        <end position="269"/>
    </location>
</feature>
<name>A0ABU3R4M5_9GAMM</name>
<comment type="caution">
    <text evidence="8">The sequence shown here is derived from an EMBL/GenBank/DDBJ whole genome shotgun (WGS) entry which is preliminary data.</text>
</comment>
<evidence type="ECO:0000256" key="2">
    <source>
        <dbReference type="ARBA" id="ARBA00022475"/>
    </source>
</evidence>
<keyword evidence="2" id="KW-1003">Cell membrane</keyword>
<dbReference type="Pfam" id="PF07690">
    <property type="entry name" value="MFS_1"/>
    <property type="match status" value="1"/>
</dbReference>
<sequence length="401" mass="43951">MKISNKYLVEGIVFFSYVLFAMAWVGGTASMDQIMAELHVSSLASASFISGAVTIAKIIGTFLAAWIAIKMGIKNAFLMSCILVCVGVLTPIAGSYDVLLVSRFLMGLGGALMIVYFNPIVMQWFPTEERSTINGLNAVAFNIGTAVILWSMTGINIVTGGWQNSLLVFSGISLLLALAWLFVKWDNNETTSSAATATSPDPQNTAPEADYSYADGLKDRFNWVYALTYSGLLAFYICLFTFYPKAGIVASKWVIGFGIVGTIAGMIYSKKIKQRIPIIRWSGLVQLITVLGLSFSVNPMIQTLCAIVLGFFIFFPITALVTIPHEMPKMTSQKITVVFSLFWSISYLFATVVLWVFGKLVDLSNGDFTYAFILISIISSTFFIGSFFLAETNKKSQSVEE</sequence>
<evidence type="ECO:0000259" key="7">
    <source>
        <dbReference type="PROSITE" id="PS50850"/>
    </source>
</evidence>
<feature type="transmembrane region" description="Helical" evidence="6">
    <location>
        <begin position="7"/>
        <end position="26"/>
    </location>
</feature>
<evidence type="ECO:0000256" key="1">
    <source>
        <dbReference type="ARBA" id="ARBA00004651"/>
    </source>
</evidence>
<feature type="transmembrane region" description="Helical" evidence="6">
    <location>
        <begin position="301"/>
        <end position="323"/>
    </location>
</feature>
<dbReference type="PROSITE" id="PS50850">
    <property type="entry name" value="MFS"/>
    <property type="match status" value="1"/>
</dbReference>
<dbReference type="PANTHER" id="PTHR43124:SF3">
    <property type="entry name" value="CHLORAMPHENICOL EFFLUX PUMP RV0191"/>
    <property type="match status" value="1"/>
</dbReference>
<comment type="subcellular location">
    <subcellularLocation>
        <location evidence="1">Cell membrane</location>
        <topology evidence="1">Multi-pass membrane protein</topology>
    </subcellularLocation>
</comment>
<protein>
    <submittedName>
        <fullName evidence="8">MFS transporter</fullName>
    </submittedName>
</protein>
<feature type="transmembrane region" description="Helical" evidence="6">
    <location>
        <begin position="133"/>
        <end position="153"/>
    </location>
</feature>
<dbReference type="InterPro" id="IPR050189">
    <property type="entry name" value="MFS_Efflux_Transporters"/>
</dbReference>
<reference evidence="8 9" key="1">
    <citation type="submission" date="2023-10" db="EMBL/GenBank/DDBJ databases">
        <title>Psychrosphaera aquimaarina strain SW33 isolated from seawater.</title>
        <authorList>
            <person name="Bayburt H."/>
            <person name="Kim J.M."/>
            <person name="Choi B.J."/>
            <person name="Jeon C.O."/>
        </authorList>
    </citation>
    <scope>NUCLEOTIDE SEQUENCE [LARGE SCALE GENOMIC DNA]</scope>
    <source>
        <strain evidence="8 9">KCTC 52743</strain>
    </source>
</reference>
<evidence type="ECO:0000256" key="5">
    <source>
        <dbReference type="ARBA" id="ARBA00023136"/>
    </source>
</evidence>
<feature type="transmembrane region" description="Helical" evidence="6">
    <location>
        <begin position="100"/>
        <end position="121"/>
    </location>
</feature>
<feature type="transmembrane region" description="Helical" evidence="6">
    <location>
        <begin position="46"/>
        <end position="69"/>
    </location>
</feature>
<dbReference type="InterPro" id="IPR036259">
    <property type="entry name" value="MFS_trans_sf"/>
</dbReference>
<feature type="transmembrane region" description="Helical" evidence="6">
    <location>
        <begin position="278"/>
        <end position="295"/>
    </location>
</feature>
<feature type="transmembrane region" description="Helical" evidence="6">
    <location>
        <begin position="76"/>
        <end position="94"/>
    </location>
</feature>
<feature type="transmembrane region" description="Helical" evidence="6">
    <location>
        <begin position="165"/>
        <end position="183"/>
    </location>
</feature>
<evidence type="ECO:0000313" key="8">
    <source>
        <dbReference type="EMBL" id="MDU0114636.1"/>
    </source>
</evidence>
<dbReference type="Gene3D" id="1.20.1250.20">
    <property type="entry name" value="MFS general substrate transporter like domains"/>
    <property type="match status" value="2"/>
</dbReference>
<proteinExistence type="predicted"/>
<dbReference type="CDD" id="cd06174">
    <property type="entry name" value="MFS"/>
    <property type="match status" value="1"/>
</dbReference>
<keyword evidence="5 6" id="KW-0472">Membrane</keyword>
<evidence type="ECO:0000256" key="6">
    <source>
        <dbReference type="SAM" id="Phobius"/>
    </source>
</evidence>
<organism evidence="8 9">
    <name type="scientific">Psychrosphaera aquimarina</name>
    <dbReference type="NCBI Taxonomy" id="2044854"/>
    <lineage>
        <taxon>Bacteria</taxon>
        <taxon>Pseudomonadati</taxon>
        <taxon>Pseudomonadota</taxon>
        <taxon>Gammaproteobacteria</taxon>
        <taxon>Alteromonadales</taxon>
        <taxon>Pseudoalteromonadaceae</taxon>
        <taxon>Psychrosphaera</taxon>
    </lineage>
</organism>
<feature type="transmembrane region" description="Helical" evidence="6">
    <location>
        <begin position="369"/>
        <end position="390"/>
    </location>
</feature>